<feature type="region of interest" description="Disordered" evidence="11">
    <location>
        <begin position="291"/>
        <end position="310"/>
    </location>
</feature>
<comment type="pathway">
    <text evidence="3">Sphingolipid metabolism.</text>
</comment>
<gene>
    <name evidence="13" type="ORF">OEZ85_000411</name>
</gene>
<sequence>MAQLPLLLLSLVNALRHPLVQAIQLQASFVLLVGTAPWPPLAVVCPVKGCRQHSSANWASQLAAHYGGPRVFVFVVESAADPAVAALQDMLSEQQQQQQGGKQQQQQQDMLSEQQQQGGKQQQQQQDGKQQQQQQQQQVFTSGLPGCVLHAAQQGPGQWVLLVDAGLAQSCSQKIHNVLGGIEVALAAMQQMQQQQQPVLQGHQQQQQQPDHDQQHHNTLHPSSSSTTTWGSGSLDSSSSNSSSSSSGYVAVLDDDVALHPLSLCQLVDEMEADPQLFMATGYPFDLVAAPSSSSGGSSSTGSSGSDSSSSSWWGRLLAYAAASYHLPLLIGFSVADRGGFVWGGVMMLRADELRKAAAEGAAAKQAAGAAGGGLSSKPNILQVWRQGGYSDDLLLAAFCTEHGLPIGMPASAYFPQQLPATYTAKQYWNYLRRQLYVLDTYATPRNKTLNHGMMLAHSYGSAVFTAAAAATSLQLLLLLLLAAAGPALCMQYMVRQVLRLFRVLSPGASDEVLRPQLNLALLWLGWVLENALLPFCMAYCYFCDRIMWGGIMYHKAGGRVRRVVHPGQQ</sequence>
<evidence type="ECO:0000313" key="13">
    <source>
        <dbReference type="EMBL" id="WIA23726.1"/>
    </source>
</evidence>
<reference evidence="13 14" key="1">
    <citation type="submission" date="2023-05" db="EMBL/GenBank/DDBJ databases">
        <title>A 100% complete, gapless, phased diploid assembly of the Scenedesmus obliquus UTEX 3031 genome.</title>
        <authorList>
            <person name="Biondi T.C."/>
            <person name="Hanschen E.R."/>
            <person name="Kwon T."/>
            <person name="Eng W."/>
            <person name="Kruse C.P.S."/>
            <person name="Koehler S.I."/>
            <person name="Kunde Y."/>
            <person name="Gleasner C.D."/>
            <person name="You Mak K.T."/>
            <person name="Polle J."/>
            <person name="Hovde B.T."/>
            <person name="Starkenburg S.R."/>
        </authorList>
    </citation>
    <scope>NUCLEOTIDE SEQUENCE [LARGE SCALE GENOMIC DNA]</scope>
    <source>
        <strain evidence="13 14">DOE0152z</strain>
    </source>
</reference>
<evidence type="ECO:0000256" key="1">
    <source>
        <dbReference type="ARBA" id="ARBA00004141"/>
    </source>
</evidence>
<feature type="region of interest" description="Disordered" evidence="11">
    <location>
        <begin position="95"/>
        <end position="137"/>
    </location>
</feature>
<feature type="compositionally biased region" description="Low complexity" evidence="11">
    <location>
        <begin position="223"/>
        <end position="245"/>
    </location>
</feature>
<evidence type="ECO:0000256" key="10">
    <source>
        <dbReference type="ARBA" id="ARBA00023136"/>
    </source>
</evidence>
<feature type="compositionally biased region" description="Low complexity" evidence="11">
    <location>
        <begin position="292"/>
        <end position="310"/>
    </location>
</feature>
<feature type="chain" id="PRO_5047038127" description="ceramide glucosyltransferase" evidence="12">
    <location>
        <begin position="23"/>
        <end position="570"/>
    </location>
</feature>
<organism evidence="13 14">
    <name type="scientific">Tetradesmus obliquus</name>
    <name type="common">Green alga</name>
    <name type="synonym">Acutodesmus obliquus</name>
    <dbReference type="NCBI Taxonomy" id="3088"/>
    <lineage>
        <taxon>Eukaryota</taxon>
        <taxon>Viridiplantae</taxon>
        <taxon>Chlorophyta</taxon>
        <taxon>core chlorophytes</taxon>
        <taxon>Chlorophyceae</taxon>
        <taxon>CS clade</taxon>
        <taxon>Sphaeropleales</taxon>
        <taxon>Scenedesmaceae</taxon>
        <taxon>Tetradesmus</taxon>
    </lineage>
</organism>
<dbReference type="PANTHER" id="PTHR12726">
    <property type="entry name" value="CERAMIDE GLUCOSYLTRANSFERASE"/>
    <property type="match status" value="1"/>
</dbReference>
<evidence type="ECO:0000256" key="12">
    <source>
        <dbReference type="SAM" id="SignalP"/>
    </source>
</evidence>
<comment type="subcellular location">
    <subcellularLocation>
        <location evidence="1">Membrane</location>
        <topology evidence="1">Multi-pass membrane protein</topology>
    </subcellularLocation>
</comment>
<evidence type="ECO:0000313" key="14">
    <source>
        <dbReference type="Proteomes" id="UP001244341"/>
    </source>
</evidence>
<evidence type="ECO:0000256" key="3">
    <source>
        <dbReference type="ARBA" id="ARBA00004991"/>
    </source>
</evidence>
<keyword evidence="6" id="KW-0328">Glycosyltransferase</keyword>
<comment type="pathway">
    <text evidence="2">Lipid metabolism; sphingolipid metabolism.</text>
</comment>
<dbReference type="InterPro" id="IPR025993">
    <property type="entry name" value="Ceramide_glucosylTrfase"/>
</dbReference>
<evidence type="ECO:0000256" key="2">
    <source>
        <dbReference type="ARBA" id="ARBA00004760"/>
    </source>
</evidence>
<protein>
    <recommendedName>
        <fullName evidence="5">ceramide glucosyltransferase</fullName>
        <ecNumber evidence="5">2.4.1.80</ecNumber>
    </recommendedName>
</protein>
<evidence type="ECO:0000256" key="4">
    <source>
        <dbReference type="ARBA" id="ARBA00006739"/>
    </source>
</evidence>
<dbReference type="InterPro" id="IPR029044">
    <property type="entry name" value="Nucleotide-diphossugar_trans"/>
</dbReference>
<keyword evidence="10" id="KW-0472">Membrane</keyword>
<dbReference type="SUPFAM" id="SSF53448">
    <property type="entry name" value="Nucleotide-diphospho-sugar transferases"/>
    <property type="match status" value="1"/>
</dbReference>
<proteinExistence type="inferred from homology"/>
<evidence type="ECO:0000256" key="11">
    <source>
        <dbReference type="SAM" id="MobiDB-lite"/>
    </source>
</evidence>
<name>A0ABY8UQK3_TETOB</name>
<keyword evidence="9" id="KW-1133">Transmembrane helix</keyword>
<keyword evidence="12" id="KW-0732">Signal</keyword>
<evidence type="ECO:0000256" key="6">
    <source>
        <dbReference type="ARBA" id="ARBA00022676"/>
    </source>
</evidence>
<feature type="compositionally biased region" description="Low complexity" evidence="11">
    <location>
        <begin position="196"/>
        <end position="209"/>
    </location>
</feature>
<evidence type="ECO:0000256" key="7">
    <source>
        <dbReference type="ARBA" id="ARBA00022679"/>
    </source>
</evidence>
<dbReference type="EC" id="2.4.1.80" evidence="5"/>
<keyword evidence="7" id="KW-0808">Transferase</keyword>
<evidence type="ECO:0000256" key="8">
    <source>
        <dbReference type="ARBA" id="ARBA00022692"/>
    </source>
</evidence>
<evidence type="ECO:0000256" key="5">
    <source>
        <dbReference type="ARBA" id="ARBA00012699"/>
    </source>
</evidence>
<feature type="region of interest" description="Disordered" evidence="11">
    <location>
        <begin position="196"/>
        <end position="245"/>
    </location>
</feature>
<dbReference type="PANTHER" id="PTHR12726:SF0">
    <property type="entry name" value="CERAMIDE GLUCOSYLTRANSFERASE"/>
    <property type="match status" value="1"/>
</dbReference>
<keyword evidence="8" id="KW-0812">Transmembrane</keyword>
<evidence type="ECO:0000256" key="9">
    <source>
        <dbReference type="ARBA" id="ARBA00022989"/>
    </source>
</evidence>
<dbReference type="Proteomes" id="UP001244341">
    <property type="component" value="Chromosome 16b"/>
</dbReference>
<accession>A0ABY8UQK3</accession>
<feature type="signal peptide" evidence="12">
    <location>
        <begin position="1"/>
        <end position="22"/>
    </location>
</feature>
<dbReference type="EMBL" id="CP126223">
    <property type="protein sequence ID" value="WIA23726.1"/>
    <property type="molecule type" value="Genomic_DNA"/>
</dbReference>
<keyword evidence="14" id="KW-1185">Reference proteome</keyword>
<comment type="similarity">
    <text evidence="4">Belongs to the glycosyltransferase 2 family.</text>
</comment>